<keyword evidence="1 3" id="KW-0808">Transferase</keyword>
<evidence type="ECO:0000313" key="3">
    <source>
        <dbReference type="EMBL" id="RCW33451.1"/>
    </source>
</evidence>
<comment type="subunit">
    <text evidence="1">Monomer.</text>
</comment>
<accession>A0A368V385</accession>
<dbReference type="EMBL" id="QNSA01000007">
    <property type="protein sequence ID" value="RBP72524.1"/>
    <property type="molecule type" value="Genomic_DNA"/>
</dbReference>
<comment type="catalytic activity">
    <reaction evidence="1">
        <text>adenosine(2030) in 23S rRNA + S-adenosyl-L-methionine = N(6)-methyladenosine(2030) in 23S rRNA + S-adenosyl-L-homocysteine + H(+)</text>
        <dbReference type="Rhea" id="RHEA:43736"/>
        <dbReference type="Rhea" id="RHEA-COMP:10668"/>
        <dbReference type="Rhea" id="RHEA-COMP:10669"/>
        <dbReference type="ChEBI" id="CHEBI:15378"/>
        <dbReference type="ChEBI" id="CHEBI:57856"/>
        <dbReference type="ChEBI" id="CHEBI:59789"/>
        <dbReference type="ChEBI" id="CHEBI:74411"/>
        <dbReference type="ChEBI" id="CHEBI:74449"/>
        <dbReference type="EC" id="2.1.1.266"/>
    </reaction>
</comment>
<dbReference type="PANTHER" id="PTHR37426:SF1">
    <property type="entry name" value="RIBOSOMAL RNA LARGE SUBUNIT METHYLTRANSFERASE J"/>
    <property type="match status" value="1"/>
</dbReference>
<reference evidence="3 4" key="1">
    <citation type="submission" date="2018-07" db="EMBL/GenBank/DDBJ databases">
        <title>Freshwater and sediment microbial communities from various areas in North America, analyzing microbe dynamics in response to fracking.</title>
        <authorList>
            <person name="Lamendella R."/>
        </authorList>
    </citation>
    <scope>NUCLEOTIDE SEQUENCE [LARGE SCALE GENOMIC DNA]</scope>
    <source>
        <strain evidence="3 4">114E</strain>
        <strain evidence="2 5">114E_o</strain>
    </source>
</reference>
<feature type="binding site" evidence="1">
    <location>
        <position position="121"/>
    </location>
    <ligand>
        <name>S-adenosyl-L-methionine</name>
        <dbReference type="ChEBI" id="CHEBI:59789"/>
    </ligand>
</feature>
<sequence length="280" mass="31129">MLSYLHAFHAGNFADVQKHAALSLVLAMMQSKKSAIACFDTHAGSARYDLGSERARKTGEADAGVQALWRIREQLATGDWQPVLEVLARYNPGNGPLRTYPGSPAWFAEFCRPGDSVTAFELHPSEERQLAQWADESGVKVRHEDGLKGLLKCLPPAQPRLLALIDPSYEIKTDYEAVARTLMDAWKKCRHGVYLIWYPLLTSGLEQKLMDSLRASGSVRKILQCEVMLDQPPERGMVGSGMLIVNPPWGFDERFAAMMSDLTGPDRLGLSPSMDWLVPE</sequence>
<evidence type="ECO:0000256" key="1">
    <source>
        <dbReference type="HAMAP-Rule" id="MF_00934"/>
    </source>
</evidence>
<comment type="function">
    <text evidence="1">Specifically methylates the adenine in position 2030 of 23S rRNA.</text>
</comment>
<dbReference type="SUPFAM" id="SSF53335">
    <property type="entry name" value="S-adenosyl-L-methionine-dependent methyltransferases"/>
    <property type="match status" value="1"/>
</dbReference>
<evidence type="ECO:0000313" key="4">
    <source>
        <dbReference type="Proteomes" id="UP000252795"/>
    </source>
</evidence>
<organism evidence="3 4">
    <name type="scientific">Marinobacter nauticus</name>
    <name type="common">Marinobacter hydrocarbonoclasticus</name>
    <name type="synonym">Marinobacter aquaeolei</name>
    <dbReference type="NCBI Taxonomy" id="2743"/>
    <lineage>
        <taxon>Bacteria</taxon>
        <taxon>Pseudomonadati</taxon>
        <taxon>Pseudomonadota</taxon>
        <taxon>Gammaproteobacteria</taxon>
        <taxon>Pseudomonadales</taxon>
        <taxon>Marinobacteraceae</taxon>
        <taxon>Marinobacter</taxon>
    </lineage>
</organism>
<feature type="binding site" evidence="1">
    <location>
        <position position="19"/>
    </location>
    <ligand>
        <name>S-adenosyl-L-methionine</name>
        <dbReference type="ChEBI" id="CHEBI:59789"/>
    </ligand>
</feature>
<proteinExistence type="inferred from homology"/>
<dbReference type="HAMAP" id="MF_00934">
    <property type="entry name" value="23SrRNA_methyltr_J"/>
    <property type="match status" value="1"/>
</dbReference>
<comment type="similarity">
    <text evidence="1">Belongs to the RlmJ family.</text>
</comment>
<protein>
    <recommendedName>
        <fullName evidence="1">Ribosomal RNA large subunit methyltransferase J</fullName>
        <ecNumber evidence="1">2.1.1.266</ecNumber>
    </recommendedName>
    <alternativeName>
        <fullName evidence="1">23S rRNA (adenine(2030)-N6)-methyltransferase</fullName>
    </alternativeName>
    <alternativeName>
        <fullName evidence="1">23S rRNA m6A2030 methyltransferase</fullName>
    </alternativeName>
</protein>
<feature type="binding site" evidence="1">
    <location>
        <begin position="145"/>
        <end position="146"/>
    </location>
    <ligand>
        <name>S-adenosyl-L-methionine</name>
        <dbReference type="ChEBI" id="CHEBI:59789"/>
    </ligand>
</feature>
<dbReference type="InterPro" id="IPR029063">
    <property type="entry name" value="SAM-dependent_MTases_sf"/>
</dbReference>
<dbReference type="GO" id="GO:0070475">
    <property type="term" value="P:rRNA base methylation"/>
    <property type="evidence" value="ECO:0007669"/>
    <property type="project" value="UniProtKB-UniRule"/>
</dbReference>
<evidence type="ECO:0000313" key="5">
    <source>
        <dbReference type="Proteomes" id="UP000253065"/>
    </source>
</evidence>
<feature type="site" description="Interaction with substrate rRNA" evidence="1">
    <location>
        <position position="4"/>
    </location>
</feature>
<dbReference type="PANTHER" id="PTHR37426">
    <property type="entry name" value="RIBOSOMAL RNA LARGE SUBUNIT METHYLTRANSFERASE J"/>
    <property type="match status" value="1"/>
</dbReference>
<feature type="binding site" evidence="1">
    <location>
        <position position="42"/>
    </location>
    <ligand>
        <name>S-adenosyl-L-methionine</name>
        <dbReference type="ChEBI" id="CHEBI:59789"/>
    </ligand>
</feature>
<feature type="binding site" evidence="1">
    <location>
        <position position="103"/>
    </location>
    <ligand>
        <name>S-adenosyl-L-methionine</name>
        <dbReference type="ChEBI" id="CHEBI:59789"/>
    </ligand>
</feature>
<keyword evidence="1" id="KW-0698">rRNA processing</keyword>
<keyword evidence="1 3" id="KW-0489">Methyltransferase</keyword>
<dbReference type="Gene3D" id="3.40.50.150">
    <property type="entry name" value="Vaccinia Virus protein VP39"/>
    <property type="match status" value="1"/>
</dbReference>
<keyword evidence="1" id="KW-0694">RNA-binding</keyword>
<dbReference type="GO" id="GO:0036307">
    <property type="term" value="F:23S rRNA (adenine(2030)-N(6))-methyltransferase activity"/>
    <property type="evidence" value="ECO:0007669"/>
    <property type="project" value="UniProtKB-UniRule"/>
</dbReference>
<feature type="binding site" evidence="1">
    <location>
        <position position="166"/>
    </location>
    <ligand>
        <name>S-adenosyl-L-methionine</name>
        <dbReference type="ChEBI" id="CHEBI:59789"/>
    </ligand>
</feature>
<dbReference type="EC" id="2.1.1.266" evidence="1"/>
<comment type="caution">
    <text evidence="3">The sequence shown here is derived from an EMBL/GenBank/DDBJ whole genome shotgun (WGS) entry which is preliminary data.</text>
</comment>
<feature type="active site" description="Proton acceptor" evidence="1">
    <location>
        <position position="166"/>
    </location>
</feature>
<dbReference type="Proteomes" id="UP000252795">
    <property type="component" value="Unassembled WGS sequence"/>
</dbReference>
<dbReference type="InterPro" id="IPR007473">
    <property type="entry name" value="RlmJ"/>
</dbReference>
<dbReference type="AlphaFoldDB" id="A0A368V385"/>
<dbReference type="GO" id="GO:0003723">
    <property type="term" value="F:RNA binding"/>
    <property type="evidence" value="ECO:0007669"/>
    <property type="project" value="UniProtKB-UniRule"/>
</dbReference>
<keyword evidence="5" id="KW-1185">Reference proteome</keyword>
<evidence type="ECO:0000313" key="2">
    <source>
        <dbReference type="EMBL" id="RBP72524.1"/>
    </source>
</evidence>
<dbReference type="RefSeq" id="WP_113879976.1">
    <property type="nucleotide sequence ID" value="NZ_QNSA01000007.1"/>
</dbReference>
<keyword evidence="1" id="KW-0949">S-adenosyl-L-methionine</keyword>
<dbReference type="Proteomes" id="UP000253065">
    <property type="component" value="Unassembled WGS sequence"/>
</dbReference>
<gene>
    <name evidence="1" type="primary">rlmJ</name>
    <name evidence="3" type="ORF">DET51_107122</name>
    <name evidence="2" type="ORF">DET64_107122</name>
</gene>
<name>A0A368V385_MARNT</name>
<dbReference type="GO" id="GO:0005829">
    <property type="term" value="C:cytosol"/>
    <property type="evidence" value="ECO:0007669"/>
    <property type="project" value="TreeGrafter"/>
</dbReference>
<dbReference type="Pfam" id="PF04378">
    <property type="entry name" value="RsmJ"/>
    <property type="match status" value="1"/>
</dbReference>
<dbReference type="EMBL" id="QPJB01000007">
    <property type="protein sequence ID" value="RCW33451.1"/>
    <property type="molecule type" value="Genomic_DNA"/>
</dbReference>